<dbReference type="EMBL" id="BART01012114">
    <property type="protein sequence ID" value="GAG77101.1"/>
    <property type="molecule type" value="Genomic_DNA"/>
</dbReference>
<organism evidence="1">
    <name type="scientific">marine sediment metagenome</name>
    <dbReference type="NCBI Taxonomy" id="412755"/>
    <lineage>
        <taxon>unclassified sequences</taxon>
        <taxon>metagenomes</taxon>
        <taxon>ecological metagenomes</taxon>
    </lineage>
</organism>
<protein>
    <submittedName>
        <fullName evidence="1">Uncharacterized protein</fullName>
    </submittedName>
</protein>
<gene>
    <name evidence="1" type="ORF">S01H4_25457</name>
</gene>
<accession>X1BY74</accession>
<name>X1BY74_9ZZZZ</name>
<sequence>MSSERVTGTRLLRGTLDHLGMPYSVDFNGAFLDAHTYAVEKLLEKFGPKGRCTLLDYVLFYGEYLEDNNIHPEEAEG</sequence>
<reference evidence="1" key="1">
    <citation type="journal article" date="2014" name="Front. Microbiol.">
        <title>High frequency of phylogenetically diverse reductive dehalogenase-homologous genes in deep subseafloor sedimentary metagenomes.</title>
        <authorList>
            <person name="Kawai M."/>
            <person name="Futagami T."/>
            <person name="Toyoda A."/>
            <person name="Takaki Y."/>
            <person name="Nishi S."/>
            <person name="Hori S."/>
            <person name="Arai W."/>
            <person name="Tsubouchi T."/>
            <person name="Morono Y."/>
            <person name="Uchiyama I."/>
            <person name="Ito T."/>
            <person name="Fujiyama A."/>
            <person name="Inagaki F."/>
            <person name="Takami H."/>
        </authorList>
    </citation>
    <scope>NUCLEOTIDE SEQUENCE</scope>
    <source>
        <strain evidence="1">Expedition CK06-06</strain>
    </source>
</reference>
<evidence type="ECO:0000313" key="1">
    <source>
        <dbReference type="EMBL" id="GAG77101.1"/>
    </source>
</evidence>
<comment type="caution">
    <text evidence="1">The sequence shown here is derived from an EMBL/GenBank/DDBJ whole genome shotgun (WGS) entry which is preliminary data.</text>
</comment>
<proteinExistence type="predicted"/>
<dbReference type="AlphaFoldDB" id="X1BY74"/>